<evidence type="ECO:0000256" key="1">
    <source>
        <dbReference type="ARBA" id="ARBA00000213"/>
    </source>
</evidence>
<proteinExistence type="inferred from homology"/>
<dbReference type="Gene3D" id="1.10.460.10">
    <property type="entry name" value="Topoisomerase I, domain 2"/>
    <property type="match status" value="1"/>
</dbReference>
<dbReference type="GO" id="GO:0005694">
    <property type="term" value="C:chromosome"/>
    <property type="evidence" value="ECO:0007669"/>
    <property type="project" value="InterPro"/>
</dbReference>
<feature type="site" description="Interaction with DNA" evidence="10">
    <location>
        <position position="485"/>
    </location>
</feature>
<feature type="site" description="Interaction with DNA" evidence="10">
    <location>
        <position position="140"/>
    </location>
</feature>
<dbReference type="InterPro" id="IPR028612">
    <property type="entry name" value="Topoisom_1_IA"/>
</dbReference>
<feature type="domain" description="Toprim" evidence="11">
    <location>
        <begin position="1"/>
        <end position="114"/>
    </location>
</feature>
<dbReference type="PANTHER" id="PTHR42785">
    <property type="entry name" value="DNA TOPOISOMERASE, TYPE IA, CORE"/>
    <property type="match status" value="1"/>
</dbReference>
<dbReference type="Gene3D" id="2.70.20.10">
    <property type="entry name" value="Topoisomerase I, domain 3"/>
    <property type="match status" value="1"/>
</dbReference>
<protein>
    <recommendedName>
        <fullName evidence="10">DNA topoisomerase 1</fullName>
        <ecNumber evidence="10">5.6.2.1</ecNumber>
    </recommendedName>
    <alternativeName>
        <fullName evidence="10">DNA topoisomerase I</fullName>
    </alternativeName>
</protein>
<gene>
    <name evidence="10 13" type="primary">topA</name>
    <name evidence="13" type="ORF">IAC61_01845</name>
</gene>
<dbReference type="Pfam" id="PF01751">
    <property type="entry name" value="Toprim"/>
    <property type="match status" value="1"/>
</dbReference>
<accession>A0A9D9DFL9</accession>
<evidence type="ECO:0000256" key="8">
    <source>
        <dbReference type="ARBA" id="ARBA00023125"/>
    </source>
</evidence>
<dbReference type="GO" id="GO:0003677">
    <property type="term" value="F:DNA binding"/>
    <property type="evidence" value="ECO:0007669"/>
    <property type="project" value="UniProtKB-KW"/>
</dbReference>
<dbReference type="InterPro" id="IPR003601">
    <property type="entry name" value="Topo_IA_2"/>
</dbReference>
<dbReference type="SMART" id="SM00493">
    <property type="entry name" value="TOPRIM"/>
    <property type="match status" value="1"/>
</dbReference>
<dbReference type="Gene3D" id="3.40.50.140">
    <property type="match status" value="1"/>
</dbReference>
<keyword evidence="9 10" id="KW-0413">Isomerase</keyword>
<dbReference type="SUPFAM" id="SSF57783">
    <property type="entry name" value="Zinc beta-ribbon"/>
    <property type="match status" value="3"/>
</dbReference>
<comment type="caution">
    <text evidence="13">The sequence shown here is derived from an EMBL/GenBank/DDBJ whole genome shotgun (WGS) entry which is preliminary data.</text>
</comment>
<dbReference type="Pfam" id="PF01131">
    <property type="entry name" value="Topoisom_bac"/>
    <property type="match status" value="1"/>
</dbReference>
<name>A0A9D9DFL9_9FIRM</name>
<dbReference type="Gene3D" id="1.10.290.10">
    <property type="entry name" value="Topoisomerase I, domain 4"/>
    <property type="match status" value="1"/>
</dbReference>
<dbReference type="InterPro" id="IPR034149">
    <property type="entry name" value="TOPRIM_TopoI"/>
</dbReference>
<feature type="site" description="Interaction with DNA" evidence="10">
    <location>
        <position position="298"/>
    </location>
</feature>
<dbReference type="GO" id="GO:0008270">
    <property type="term" value="F:zinc ion binding"/>
    <property type="evidence" value="ECO:0007669"/>
    <property type="project" value="UniProtKB-KW"/>
</dbReference>
<dbReference type="PROSITE" id="PS50880">
    <property type="entry name" value="TOPRIM"/>
    <property type="match status" value="1"/>
</dbReference>
<dbReference type="PRINTS" id="PR00417">
    <property type="entry name" value="PRTPISMRASEI"/>
</dbReference>
<comment type="subunit">
    <text evidence="10">Monomer.</text>
</comment>
<dbReference type="PROSITE" id="PS52039">
    <property type="entry name" value="TOPO_IA_2"/>
    <property type="match status" value="1"/>
</dbReference>
<keyword evidence="3" id="KW-0479">Metal-binding</keyword>
<dbReference type="Pfam" id="PF01396">
    <property type="entry name" value="Zn_ribbon_Top1"/>
    <property type="match status" value="3"/>
</dbReference>
<feature type="site" description="Interaction with DNA" evidence="10">
    <location>
        <position position="144"/>
    </location>
</feature>
<reference evidence="13" key="1">
    <citation type="submission" date="2020-10" db="EMBL/GenBank/DDBJ databases">
        <authorList>
            <person name="Gilroy R."/>
        </authorList>
    </citation>
    <scope>NUCLEOTIDE SEQUENCE</scope>
    <source>
        <strain evidence="13">17113</strain>
    </source>
</reference>
<dbReference type="EMBL" id="JADINA010000013">
    <property type="protein sequence ID" value="MBO8426045.1"/>
    <property type="molecule type" value="Genomic_DNA"/>
</dbReference>
<dbReference type="InterPro" id="IPR013824">
    <property type="entry name" value="Topo_IA_cen_sub1"/>
</dbReference>
<dbReference type="InterPro" id="IPR003602">
    <property type="entry name" value="Topo_IA_DNA-bd_dom"/>
</dbReference>
<dbReference type="GO" id="GO:0006265">
    <property type="term" value="P:DNA topological change"/>
    <property type="evidence" value="ECO:0007669"/>
    <property type="project" value="UniProtKB-UniRule"/>
</dbReference>
<dbReference type="InterPro" id="IPR013498">
    <property type="entry name" value="Topo_IA_Znf"/>
</dbReference>
<evidence type="ECO:0000259" key="12">
    <source>
        <dbReference type="PROSITE" id="PS52039"/>
    </source>
</evidence>
<dbReference type="InterPro" id="IPR013826">
    <property type="entry name" value="Topo_IA_cen_sub3"/>
</dbReference>
<evidence type="ECO:0000259" key="11">
    <source>
        <dbReference type="PROSITE" id="PS50880"/>
    </source>
</evidence>
<dbReference type="InterPro" id="IPR005733">
    <property type="entry name" value="TopoI_bac-type"/>
</dbReference>
<dbReference type="SMART" id="SM00437">
    <property type="entry name" value="TOP1Ac"/>
    <property type="match status" value="1"/>
</dbReference>
<dbReference type="InterPro" id="IPR006171">
    <property type="entry name" value="TOPRIM_dom"/>
</dbReference>
<feature type="site" description="Interaction with DNA" evidence="10">
    <location>
        <position position="141"/>
    </location>
</feature>
<feature type="domain" description="Topo IA-type catalytic" evidence="12">
    <location>
        <begin position="130"/>
        <end position="553"/>
    </location>
</feature>
<evidence type="ECO:0000256" key="6">
    <source>
        <dbReference type="ARBA" id="ARBA00022842"/>
    </source>
</evidence>
<reference evidence="13" key="2">
    <citation type="journal article" date="2021" name="PeerJ">
        <title>Extensive microbial diversity within the chicken gut microbiome revealed by metagenomics and culture.</title>
        <authorList>
            <person name="Gilroy R."/>
            <person name="Ravi A."/>
            <person name="Getino M."/>
            <person name="Pursley I."/>
            <person name="Horton D.L."/>
            <person name="Alikhan N.F."/>
            <person name="Baker D."/>
            <person name="Gharbi K."/>
            <person name="Hall N."/>
            <person name="Watson M."/>
            <person name="Adriaenssens E.M."/>
            <person name="Foster-Nyarko E."/>
            <person name="Jarju S."/>
            <person name="Secka A."/>
            <person name="Antonio M."/>
            <person name="Oren A."/>
            <person name="Chaudhuri R.R."/>
            <person name="La Ragione R."/>
            <person name="Hildebrand F."/>
            <person name="Pallen M.J."/>
        </authorList>
    </citation>
    <scope>NUCLEOTIDE SEQUENCE</scope>
    <source>
        <strain evidence="13">17113</strain>
    </source>
</reference>
<evidence type="ECO:0000256" key="9">
    <source>
        <dbReference type="ARBA" id="ARBA00023235"/>
    </source>
</evidence>
<dbReference type="EC" id="5.6.2.1" evidence="10"/>
<evidence type="ECO:0000313" key="14">
    <source>
        <dbReference type="Proteomes" id="UP000823634"/>
    </source>
</evidence>
<dbReference type="InterPro" id="IPR013825">
    <property type="entry name" value="Topo_IA_cen_sub2"/>
</dbReference>
<dbReference type="InterPro" id="IPR000380">
    <property type="entry name" value="Topo_IA"/>
</dbReference>
<dbReference type="SMART" id="SM00436">
    <property type="entry name" value="TOP1Bc"/>
    <property type="match status" value="1"/>
</dbReference>
<evidence type="ECO:0000256" key="2">
    <source>
        <dbReference type="ARBA" id="ARBA00009446"/>
    </source>
</evidence>
<dbReference type="Proteomes" id="UP000823634">
    <property type="component" value="Unassembled WGS sequence"/>
</dbReference>
<feature type="site" description="Interaction with DNA" evidence="10">
    <location>
        <position position="31"/>
    </location>
</feature>
<dbReference type="SUPFAM" id="SSF56712">
    <property type="entry name" value="Prokaryotic type I DNA topoisomerase"/>
    <property type="match status" value="1"/>
</dbReference>
<keyword evidence="6" id="KW-0460">Magnesium</keyword>
<keyword evidence="4" id="KW-0863">Zinc-finger</keyword>
<dbReference type="Gene3D" id="3.30.65.10">
    <property type="entry name" value="Bacterial Topoisomerase I, domain 1"/>
    <property type="match status" value="3"/>
</dbReference>
<comment type="similarity">
    <text evidence="2 10">Belongs to the type IA topoisomerase family.</text>
</comment>
<dbReference type="CDD" id="cd03363">
    <property type="entry name" value="TOPRIM_TopoIA_TopoI"/>
    <property type="match status" value="1"/>
</dbReference>
<comment type="catalytic activity">
    <reaction evidence="1 10">
        <text>ATP-independent breakage of single-stranded DNA, followed by passage and rejoining.</text>
        <dbReference type="EC" id="5.6.2.1"/>
    </reaction>
</comment>
<dbReference type="GO" id="GO:0003917">
    <property type="term" value="F:DNA topoisomerase type I (single strand cut, ATP-independent) activity"/>
    <property type="evidence" value="ECO:0007669"/>
    <property type="project" value="UniProtKB-UniRule"/>
</dbReference>
<keyword evidence="8 10" id="KW-0238">DNA-binding</keyword>
<dbReference type="InterPro" id="IPR013497">
    <property type="entry name" value="Topo_IA_cen"/>
</dbReference>
<evidence type="ECO:0000256" key="5">
    <source>
        <dbReference type="ARBA" id="ARBA00022833"/>
    </source>
</evidence>
<evidence type="ECO:0000256" key="10">
    <source>
        <dbReference type="HAMAP-Rule" id="MF_00952"/>
    </source>
</evidence>
<keyword evidence="7 10" id="KW-0799">Topoisomerase</keyword>
<comment type="caution">
    <text evidence="10">Lacks conserved residue(s) required for the propagation of feature annotation.</text>
</comment>
<dbReference type="PROSITE" id="PS00396">
    <property type="entry name" value="TOPO_IA_1"/>
    <property type="match status" value="1"/>
</dbReference>
<dbReference type="AlphaFoldDB" id="A0A9D9DFL9"/>
<feature type="active site" description="O-(5'-phospho-DNA)-tyrosine intermediate" evidence="10">
    <location>
        <position position="296"/>
    </location>
</feature>
<feature type="region of interest" description="Interaction with DNA" evidence="10">
    <location>
        <begin position="163"/>
        <end position="168"/>
    </location>
</feature>
<dbReference type="NCBIfam" id="TIGR01051">
    <property type="entry name" value="topA_bact"/>
    <property type="match status" value="1"/>
</dbReference>
<comment type="function">
    <text evidence="10">Releases the supercoiling and torsional tension of DNA, which is introduced during the DNA replication and transcription, by transiently cleaving and rejoining one strand of the DNA duplex. Introduces a single-strand break via transesterification at a target site in duplex DNA. The scissile phosphodiester is attacked by the catalytic tyrosine of the enzyme, resulting in the formation of a DNA-(5'-phosphotyrosyl)-enzyme intermediate and the expulsion of a 3'-OH DNA strand. The free DNA strand then undergoes passage around the unbroken strand, thus removing DNA supercoils. Finally, in the religation step, the DNA 3'-OH attacks the covalent intermediate to expel the active-site tyrosine and restore the DNA phosphodiester backbone.</text>
</comment>
<evidence type="ECO:0000256" key="7">
    <source>
        <dbReference type="ARBA" id="ARBA00023029"/>
    </source>
</evidence>
<dbReference type="PANTHER" id="PTHR42785:SF1">
    <property type="entry name" value="DNA TOPOISOMERASE"/>
    <property type="match status" value="1"/>
</dbReference>
<dbReference type="InterPro" id="IPR023405">
    <property type="entry name" value="Topo_IA_core_domain"/>
</dbReference>
<evidence type="ECO:0000313" key="13">
    <source>
        <dbReference type="EMBL" id="MBO8426045.1"/>
    </source>
</evidence>
<dbReference type="HAMAP" id="MF_00952">
    <property type="entry name" value="Topoisom_1_prok"/>
    <property type="match status" value="1"/>
</dbReference>
<organism evidence="13 14">
    <name type="scientific">Candidatus Alloenteromonas pullistercoris</name>
    <dbReference type="NCBI Taxonomy" id="2840785"/>
    <lineage>
        <taxon>Bacteria</taxon>
        <taxon>Bacillati</taxon>
        <taxon>Bacillota</taxon>
        <taxon>Bacillota incertae sedis</taxon>
        <taxon>Candidatus Alloenteromonas</taxon>
    </lineage>
</organism>
<keyword evidence="5" id="KW-0862">Zinc</keyword>
<evidence type="ECO:0000256" key="3">
    <source>
        <dbReference type="ARBA" id="ARBA00022723"/>
    </source>
</evidence>
<dbReference type="InterPro" id="IPR023406">
    <property type="entry name" value="Topo_IA_AS"/>
</dbReference>
<evidence type="ECO:0000256" key="4">
    <source>
        <dbReference type="ARBA" id="ARBA00022771"/>
    </source>
</evidence>
<dbReference type="CDD" id="cd00186">
    <property type="entry name" value="TOP1Ac"/>
    <property type="match status" value="1"/>
</dbReference>
<sequence length="715" mass="79924">MKLVIVESPKKSETIGRYLGPDFKVLASEGHIRDLSTHGKGGLGIDIENSFKADWEIPAKKKAIVAKLSKASKEAEEVYLATDPDREGEAISWHLAKVLHLPVSTTKRLQFHEITKPAIQAAMADPKTIDLNLVQAQETRRLEDRIIGFQVSSLLQRKIGVQSAGRVQSSTLGMIVERQQAIDAFVPTEYWTIDVIVEIGGQKFKASLTKVDGKPFKCSSKEEADAIIKRIPESLNVSRLTKTVNSISAKLPFTTSSMQQEAYSKYKFSNARTQSIAQRLYEGKEINGEHVGLITYMRTDSTRISPEFFTRHAIPFIKEVYGDEYLGVLRSGKGGKNIQDAHEAIRPTGTHRTPEVVAKYVSPEEAKLYRLIYCRAMASLMAPKKVERTALVLSGNGLDFSLSGSKTLFKGFEVIYGDFEDEEDEPTLPNLSEGDVLPVGEIKPEQKFTKPEPSFNEASIVKAMEENGIGRPSTYATTIETLIKRKYVTSAKGVLTPTKDGVKTVTVLKKYFPDIVSTSYTADMENKLDKVEEGKQTFLEAMNEFYIPFAEKFALAKEKMYKDPPEQTGENCPLCGRPLVVKTNKRGEPFVACSGYPQCRYIKKEEKEPDEPTGAMCPECGHPLVYKKSRKGERFIGCSNFPSCRYTASADGTPSKKKEPTVYEEKDFVKPCPNCKTGHLVIKKGRKTSFLGCTNFPKCRYHEWLDKPKDKTESK</sequence>